<accession>A0A6N4TCV4</accession>
<reference evidence="2" key="1">
    <citation type="submission" date="2019-04" db="EMBL/GenBank/DDBJ databases">
        <title>NAS-01 Genome Sequencing.</title>
        <authorList>
            <person name="Kato S."/>
            <person name="Itoh T."/>
            <person name="Ohkuma M."/>
        </authorList>
    </citation>
    <scope>NUCLEOTIDE SEQUENCE [LARGE SCALE GENOMIC DNA]</scope>
    <source>
        <strain evidence="2">NAS-01</strain>
        <plasmid evidence="2">pATS1</plasmid>
    </source>
</reference>
<evidence type="ECO:0000313" key="2">
    <source>
        <dbReference type="Proteomes" id="UP000463916"/>
    </source>
</evidence>
<dbReference type="AlphaFoldDB" id="A0A6N4TCV4"/>
<dbReference type="KEGG" id="asac:ATHSA_p10009"/>
<geneLocation type="plasmid" evidence="1 2">
    <name>pATS1</name>
</geneLocation>
<protein>
    <submittedName>
        <fullName evidence="1">Uncharacterized protein</fullName>
    </submittedName>
</protein>
<keyword evidence="1" id="KW-0614">Plasmid</keyword>
<name>A0A6N4TCV4_9BACT</name>
<dbReference type="EMBL" id="AP019552">
    <property type="protein sequence ID" value="BBJ29056.1"/>
    <property type="molecule type" value="Genomic_DNA"/>
</dbReference>
<sequence>MNTCPQIHVNNKTYAGYHDRFKCGVGKTLTDPITTLS</sequence>
<keyword evidence="2" id="KW-1185">Reference proteome</keyword>
<gene>
    <name evidence="1" type="ORF">ATHSA_p10009</name>
</gene>
<dbReference type="Proteomes" id="UP000463916">
    <property type="component" value="Plasmid pATS1"/>
</dbReference>
<proteinExistence type="predicted"/>
<evidence type="ECO:0000313" key="1">
    <source>
        <dbReference type="EMBL" id="BBJ29056.1"/>
    </source>
</evidence>
<organism evidence="1 2">
    <name type="scientific">Athalassotoga saccharophila</name>
    <dbReference type="NCBI Taxonomy" id="1441386"/>
    <lineage>
        <taxon>Bacteria</taxon>
        <taxon>Thermotogati</taxon>
        <taxon>Thermotogota</taxon>
        <taxon>Thermotogae</taxon>
        <taxon>Mesoaciditogales</taxon>
        <taxon>Mesoaciditogaceae</taxon>
        <taxon>Athalassotoga</taxon>
    </lineage>
</organism>